<evidence type="ECO:0000313" key="5">
    <source>
        <dbReference type="Proteomes" id="UP000229056"/>
    </source>
</evidence>
<dbReference type="InterPro" id="IPR011006">
    <property type="entry name" value="CheY-like_superfamily"/>
</dbReference>
<dbReference type="SUPFAM" id="SSF52172">
    <property type="entry name" value="CheY-like"/>
    <property type="match status" value="1"/>
</dbReference>
<dbReference type="PANTHER" id="PTHR44591">
    <property type="entry name" value="STRESS RESPONSE REGULATOR PROTEIN 1"/>
    <property type="match status" value="1"/>
</dbReference>
<feature type="domain" description="Response regulatory" evidence="3">
    <location>
        <begin position="4"/>
        <end position="121"/>
    </location>
</feature>
<name>A0A2H0W6X3_9BACT</name>
<dbReference type="EMBL" id="PEZY01000005">
    <property type="protein sequence ID" value="PIS06380.1"/>
    <property type="molecule type" value="Genomic_DNA"/>
</dbReference>
<gene>
    <name evidence="4" type="ORF">COT80_01415</name>
</gene>
<dbReference type="Proteomes" id="UP000229056">
    <property type="component" value="Unassembled WGS sequence"/>
</dbReference>
<dbReference type="AlphaFoldDB" id="A0A2H0W6X3"/>
<dbReference type="PANTHER" id="PTHR44591:SF3">
    <property type="entry name" value="RESPONSE REGULATORY DOMAIN-CONTAINING PROTEIN"/>
    <property type="match status" value="1"/>
</dbReference>
<evidence type="ECO:0000313" key="4">
    <source>
        <dbReference type="EMBL" id="PIS06380.1"/>
    </source>
</evidence>
<dbReference type="GO" id="GO:0000160">
    <property type="term" value="P:phosphorelay signal transduction system"/>
    <property type="evidence" value="ECO:0007669"/>
    <property type="project" value="InterPro"/>
</dbReference>
<accession>A0A2H0W6X3</accession>
<dbReference type="InterPro" id="IPR001789">
    <property type="entry name" value="Sig_transdc_resp-reg_receiver"/>
</dbReference>
<organism evidence="4 5">
    <name type="scientific">Candidatus Buchananbacteria bacterium CG10_big_fil_rev_8_21_14_0_10_33_19</name>
    <dbReference type="NCBI Taxonomy" id="1974525"/>
    <lineage>
        <taxon>Bacteria</taxon>
        <taxon>Candidatus Buchananiibacteriota</taxon>
    </lineage>
</organism>
<feature type="modified residue" description="4-aspartylphosphate" evidence="2">
    <location>
        <position position="53"/>
    </location>
</feature>
<reference evidence="5" key="1">
    <citation type="submission" date="2017-09" db="EMBL/GenBank/DDBJ databases">
        <title>Depth-based differentiation of microbial function through sediment-hosted aquifers and enrichment of novel symbionts in the deep terrestrial subsurface.</title>
        <authorList>
            <person name="Probst A.J."/>
            <person name="Ladd B."/>
            <person name="Jarett J.K."/>
            <person name="Geller-Mcgrath D.E."/>
            <person name="Sieber C.M.K."/>
            <person name="Emerson J.B."/>
            <person name="Anantharaman K."/>
            <person name="Thomas B.C."/>
            <person name="Malmstrom R."/>
            <person name="Stieglmeier M."/>
            <person name="Klingl A."/>
            <person name="Woyke T."/>
            <person name="Ryan C.M."/>
            <person name="Banfield J.F."/>
        </authorList>
    </citation>
    <scope>NUCLEOTIDE SEQUENCE [LARGE SCALE GENOMIC DNA]</scope>
</reference>
<sequence length="124" mass="13926">MKKKILIVEDDNFLQKALGYALQENNFEIFSAVDGEEAMVLAKKESLDLILLDIILPKKDGFEVLEDLKADTKLAKIPVIFITNLGQREDVKKGLDLGAVGYIIKAHFKISDIINKINEVLNIK</sequence>
<protein>
    <submittedName>
        <fullName evidence="4">Response regulator</fullName>
    </submittedName>
</protein>
<keyword evidence="1 2" id="KW-0597">Phosphoprotein</keyword>
<dbReference type="PROSITE" id="PS50110">
    <property type="entry name" value="RESPONSE_REGULATORY"/>
    <property type="match status" value="1"/>
</dbReference>
<dbReference type="SMART" id="SM00448">
    <property type="entry name" value="REC"/>
    <property type="match status" value="1"/>
</dbReference>
<dbReference type="Gene3D" id="3.40.50.2300">
    <property type="match status" value="1"/>
</dbReference>
<proteinExistence type="predicted"/>
<evidence type="ECO:0000256" key="2">
    <source>
        <dbReference type="PROSITE-ProRule" id="PRU00169"/>
    </source>
</evidence>
<comment type="caution">
    <text evidence="4">The sequence shown here is derived from an EMBL/GenBank/DDBJ whole genome shotgun (WGS) entry which is preliminary data.</text>
</comment>
<evidence type="ECO:0000256" key="1">
    <source>
        <dbReference type="ARBA" id="ARBA00022553"/>
    </source>
</evidence>
<dbReference type="Pfam" id="PF00072">
    <property type="entry name" value="Response_reg"/>
    <property type="match status" value="1"/>
</dbReference>
<dbReference type="InterPro" id="IPR050595">
    <property type="entry name" value="Bact_response_regulator"/>
</dbReference>
<evidence type="ECO:0000259" key="3">
    <source>
        <dbReference type="PROSITE" id="PS50110"/>
    </source>
</evidence>